<sequence>MRVLHLLTLLAVGFALDVPDTSNPGDTLNIRDIIEEPRNFTIDDPLQAQQNLFQPSLPIGKLDLIVKLADTASVSAYLGVYPEAKDYIKSTFAFGKFKGFSGAFDSSFLSTLRRCPWVVDISPDVMVHTTQRFPSSRLRQNDAPRHLARLWSRRRLPDDDVSGTVPADDAPSPPLGTNSPLWFVHNPYNTENVHAYVIDTGINVDHPEFGGRANAGADFTGEGSGDTNGHGTHVAGLVGSRTYGVAKRINIIEVKVLGRNGDGSLSQVIAGIDFAANDRARRDLVAVANLSLGATYNRLLNDAIDAAVDSGLPVVVAAGNSGVPACTSSPASSSKSITVGAIDDRGDTIASFSNYGSCVDIFASGVFVQSLSNDYGTMALSGTSMAAPIVAGVVGTMLAQGVPADEVFPELLRVATYDQIPRMAVQMRPFTKNIIASNRF</sequence>
<keyword evidence="7" id="KW-0732">Signal</keyword>
<dbReference type="PANTHER" id="PTHR43806:SF13">
    <property type="entry name" value="SUBTILASE-TYPE PROTEINASE RRT12"/>
    <property type="match status" value="1"/>
</dbReference>
<name>A0A371CBK9_YARLL</name>
<dbReference type="CDD" id="cd04077">
    <property type="entry name" value="Peptidases_S8_PCSK9_ProteinaseK_like"/>
    <property type="match status" value="1"/>
</dbReference>
<dbReference type="InterPro" id="IPR023827">
    <property type="entry name" value="Peptidase_S8_Asp-AS"/>
</dbReference>
<evidence type="ECO:0000259" key="8">
    <source>
        <dbReference type="Pfam" id="PF00082"/>
    </source>
</evidence>
<proteinExistence type="inferred from homology"/>
<dbReference type="InterPro" id="IPR000209">
    <property type="entry name" value="Peptidase_S8/S53_dom"/>
</dbReference>
<organism evidence="9 10">
    <name type="scientific">Yarrowia lipolytica</name>
    <name type="common">Candida lipolytica</name>
    <dbReference type="NCBI Taxonomy" id="4952"/>
    <lineage>
        <taxon>Eukaryota</taxon>
        <taxon>Fungi</taxon>
        <taxon>Dikarya</taxon>
        <taxon>Ascomycota</taxon>
        <taxon>Saccharomycotina</taxon>
        <taxon>Dipodascomycetes</taxon>
        <taxon>Dipodascales</taxon>
        <taxon>Dipodascales incertae sedis</taxon>
        <taxon>Yarrowia</taxon>
    </lineage>
</organism>
<dbReference type="PROSITE" id="PS51892">
    <property type="entry name" value="SUBTILASE"/>
    <property type="match status" value="1"/>
</dbReference>
<dbReference type="InterPro" id="IPR050131">
    <property type="entry name" value="Peptidase_S8_subtilisin-like"/>
</dbReference>
<evidence type="ECO:0000313" key="9">
    <source>
        <dbReference type="EMBL" id="RDW27681.1"/>
    </source>
</evidence>
<dbReference type="InterPro" id="IPR034193">
    <property type="entry name" value="PCSK9_ProteinaseK-like"/>
</dbReference>
<feature type="active site" description="Charge relay system" evidence="5">
    <location>
        <position position="384"/>
    </location>
</feature>
<dbReference type="InterPro" id="IPR015500">
    <property type="entry name" value="Peptidase_S8_subtilisin-rel"/>
</dbReference>
<accession>A0A371CBK9</accession>
<dbReference type="FunFam" id="3.40.50.200:FF:000007">
    <property type="entry name" value="Subtilisin-like serine protease"/>
    <property type="match status" value="1"/>
</dbReference>
<dbReference type="InterPro" id="IPR023828">
    <property type="entry name" value="Peptidase_S8_Ser-AS"/>
</dbReference>
<dbReference type="Pfam" id="PF00082">
    <property type="entry name" value="Peptidase_S8"/>
    <property type="match status" value="1"/>
</dbReference>
<evidence type="ECO:0000256" key="5">
    <source>
        <dbReference type="PROSITE-ProRule" id="PRU01240"/>
    </source>
</evidence>
<evidence type="ECO:0000256" key="2">
    <source>
        <dbReference type="ARBA" id="ARBA00022670"/>
    </source>
</evidence>
<feature type="chain" id="PRO_5016762750" evidence="7">
    <location>
        <begin position="16"/>
        <end position="440"/>
    </location>
</feature>
<keyword evidence="2 5" id="KW-0645">Protease</keyword>
<dbReference type="EMBL" id="KZ858960">
    <property type="protein sequence ID" value="RDW27681.1"/>
    <property type="molecule type" value="Genomic_DNA"/>
</dbReference>
<dbReference type="VEuPathDB" id="FungiDB:YALI0_F24453g"/>
<gene>
    <name evidence="9" type="ORF">B0I71DRAFT_128754</name>
</gene>
<dbReference type="Gene3D" id="3.40.50.200">
    <property type="entry name" value="Peptidase S8/S53 domain"/>
    <property type="match status" value="1"/>
</dbReference>
<dbReference type="SUPFAM" id="SSF52743">
    <property type="entry name" value="Subtilisin-like"/>
    <property type="match status" value="1"/>
</dbReference>
<dbReference type="OMA" id="YWASPAS"/>
<feature type="active site" description="Charge relay system" evidence="5">
    <location>
        <position position="230"/>
    </location>
</feature>
<protein>
    <submittedName>
        <fullName evidence="9">Peptidase S8/S53 domain-containing protein</fullName>
    </submittedName>
</protein>
<dbReference type="SUPFAM" id="SSF54897">
    <property type="entry name" value="Protease propeptides/inhibitors"/>
    <property type="match status" value="1"/>
</dbReference>
<reference evidence="9 10" key="1">
    <citation type="submission" date="2018-07" db="EMBL/GenBank/DDBJ databases">
        <title>Draft Genome Assemblies for Five Robust Yarrowia lipolytica Strains Exhibiting High Lipid Production and Pentose Sugar Utilization and Sugar Alcohol Secretion from Undetoxified Lignocellulosic Biomass Hydrolysates.</title>
        <authorList>
            <consortium name="DOE Joint Genome Institute"/>
            <person name="Walker C."/>
            <person name="Ryu S."/>
            <person name="Na H."/>
            <person name="Zane M."/>
            <person name="LaButti K."/>
            <person name="Lipzen A."/>
            <person name="Haridas S."/>
            <person name="Barry K."/>
            <person name="Grigoriev I.V."/>
            <person name="Quarterman J."/>
            <person name="Slininger P."/>
            <person name="Dien B."/>
            <person name="Trinh C.T."/>
        </authorList>
    </citation>
    <scope>NUCLEOTIDE SEQUENCE [LARGE SCALE GENOMIC DNA]</scope>
    <source>
        <strain evidence="9 10">YB392</strain>
    </source>
</reference>
<evidence type="ECO:0000313" key="10">
    <source>
        <dbReference type="Proteomes" id="UP000256601"/>
    </source>
</evidence>
<evidence type="ECO:0000256" key="4">
    <source>
        <dbReference type="ARBA" id="ARBA00022825"/>
    </source>
</evidence>
<dbReference type="VEuPathDB" id="FungiDB:YALI1_F31832g"/>
<dbReference type="Proteomes" id="UP000256601">
    <property type="component" value="Unassembled WGS sequence"/>
</dbReference>
<dbReference type="InterPro" id="IPR022398">
    <property type="entry name" value="Peptidase_S8_His-AS"/>
</dbReference>
<dbReference type="GO" id="GO:0004252">
    <property type="term" value="F:serine-type endopeptidase activity"/>
    <property type="evidence" value="ECO:0007669"/>
    <property type="project" value="UniProtKB-UniRule"/>
</dbReference>
<feature type="active site" description="Charge relay system" evidence="5">
    <location>
        <position position="199"/>
    </location>
</feature>
<dbReference type="PRINTS" id="PR00723">
    <property type="entry name" value="SUBTILISIN"/>
</dbReference>
<comment type="similarity">
    <text evidence="1 5 6">Belongs to the peptidase S8 family.</text>
</comment>
<dbReference type="PANTHER" id="PTHR43806">
    <property type="entry name" value="PEPTIDASE S8"/>
    <property type="match status" value="1"/>
</dbReference>
<dbReference type="GO" id="GO:0006508">
    <property type="term" value="P:proteolysis"/>
    <property type="evidence" value="ECO:0007669"/>
    <property type="project" value="UniProtKB-KW"/>
</dbReference>
<feature type="domain" description="Peptidase S8/S53" evidence="8">
    <location>
        <begin position="197"/>
        <end position="399"/>
    </location>
</feature>
<dbReference type="InterPro" id="IPR036852">
    <property type="entry name" value="Peptidase_S8/S53_dom_sf"/>
</dbReference>
<evidence type="ECO:0000256" key="3">
    <source>
        <dbReference type="ARBA" id="ARBA00022801"/>
    </source>
</evidence>
<dbReference type="PROSITE" id="PS00138">
    <property type="entry name" value="SUBTILASE_SER"/>
    <property type="match status" value="1"/>
</dbReference>
<evidence type="ECO:0000256" key="7">
    <source>
        <dbReference type="SAM" id="SignalP"/>
    </source>
</evidence>
<dbReference type="PROSITE" id="PS00136">
    <property type="entry name" value="SUBTILASE_ASP"/>
    <property type="match status" value="1"/>
</dbReference>
<evidence type="ECO:0000256" key="6">
    <source>
        <dbReference type="RuleBase" id="RU003355"/>
    </source>
</evidence>
<keyword evidence="3 5" id="KW-0378">Hydrolase</keyword>
<feature type="signal peptide" evidence="7">
    <location>
        <begin position="1"/>
        <end position="15"/>
    </location>
</feature>
<keyword evidence="4 5" id="KW-0720">Serine protease</keyword>
<evidence type="ECO:0000256" key="1">
    <source>
        <dbReference type="ARBA" id="ARBA00011073"/>
    </source>
</evidence>
<dbReference type="PROSITE" id="PS00137">
    <property type="entry name" value="SUBTILASE_HIS"/>
    <property type="match status" value="1"/>
</dbReference>
<dbReference type="AlphaFoldDB" id="A0A371CBK9"/>